<keyword evidence="2" id="KW-1185">Reference proteome</keyword>
<evidence type="ECO:0000313" key="2">
    <source>
        <dbReference type="Proteomes" id="UP000013776"/>
    </source>
</evidence>
<dbReference type="VEuPathDB" id="FungiDB:TAPDE_000435"/>
<sequence length="276" mass="30479">MNGHSQQPQPDDIASFIYHSGFLQANFADTQLILHNTAQPFPTYSLHALIVARSPRIFEQLKRAAGPPYQLHLEASDPNLTVEGLNIALGSLYSGRKEVPSSLSLGVLAASNLLHLEGLGRLAWESCITYFKSPEGLEEGIRFVLSSSQEHVNGQTSPITNIEGPYPQYTKGLLPELLQYLISTIQSSQSESILVTLPFPLLKSVLESPDLQMSSMERHNYARMVVSKRKRFLEPGVEENVVMAFGTDSKSGGIEVLRKDKSSKKKALWKAGTNTR</sequence>
<dbReference type="PANTHER" id="PTHR47369:SF2">
    <property type="entry name" value="BTB_POZ DOMAIN-CONTAINING PROTEIN 2"/>
    <property type="match status" value="1"/>
</dbReference>
<dbReference type="PANTHER" id="PTHR47369">
    <property type="entry name" value="BTB/POZ DOMAIN-CONTAINING PROTEIN"/>
    <property type="match status" value="1"/>
</dbReference>
<organism evidence="1 2">
    <name type="scientific">Taphrina deformans (strain PYCC 5710 / ATCC 11124 / CBS 356.35 / IMI 108563 / JCM 9778 / NBRC 8474)</name>
    <name type="common">Peach leaf curl fungus</name>
    <name type="synonym">Lalaria deformans</name>
    <dbReference type="NCBI Taxonomy" id="1097556"/>
    <lineage>
        <taxon>Eukaryota</taxon>
        <taxon>Fungi</taxon>
        <taxon>Dikarya</taxon>
        <taxon>Ascomycota</taxon>
        <taxon>Taphrinomycotina</taxon>
        <taxon>Taphrinomycetes</taxon>
        <taxon>Taphrinales</taxon>
        <taxon>Taphrinaceae</taxon>
        <taxon>Taphrina</taxon>
    </lineage>
</organism>
<accession>R5A1L8</accession>
<dbReference type="eggNOG" id="ENOG502QUCE">
    <property type="taxonomic scope" value="Eukaryota"/>
</dbReference>
<protein>
    <submittedName>
        <fullName evidence="1">BTB/POZ domain-containing protein 2</fullName>
    </submittedName>
</protein>
<reference evidence="1 2" key="1">
    <citation type="journal article" date="2013" name="MBio">
        <title>Genome sequencing of the plant pathogen Taphrina deformans, the causal agent of peach leaf curl.</title>
        <authorList>
            <person name="Cisse O.H."/>
            <person name="Almeida J.M.G.C.F."/>
            <person name="Fonseca A."/>
            <person name="Kumar A.A."/>
            <person name="Salojaervi J."/>
            <person name="Overmyer K."/>
            <person name="Hauser P.M."/>
            <person name="Pagni M."/>
        </authorList>
    </citation>
    <scope>NUCLEOTIDE SEQUENCE [LARGE SCALE GENOMIC DNA]</scope>
    <source>
        <strain evidence="2">PYCC 5710 / ATCC 11124 / CBS 356.35 / IMI 108563 / JCM 9778 / NBRC 8474</strain>
    </source>
</reference>
<evidence type="ECO:0000313" key="1">
    <source>
        <dbReference type="EMBL" id="CCX35407.1"/>
    </source>
</evidence>
<name>R5A1L8_TAPDE</name>
<dbReference type="AlphaFoldDB" id="R5A1L8"/>
<proteinExistence type="predicted"/>
<dbReference type="Proteomes" id="UP000013776">
    <property type="component" value="Unassembled WGS sequence"/>
</dbReference>
<comment type="caution">
    <text evidence="1">The sequence shown here is derived from an EMBL/GenBank/DDBJ whole genome shotgun (WGS) entry which is preliminary data.</text>
</comment>
<dbReference type="OrthoDB" id="6359943at2759"/>
<dbReference type="EMBL" id="CAHR02000014">
    <property type="protein sequence ID" value="CCX35407.1"/>
    <property type="molecule type" value="Genomic_DNA"/>
</dbReference>
<dbReference type="STRING" id="1097556.R5A1L8"/>
<gene>
    <name evidence="1" type="ORF">TAPDE_000435</name>
</gene>